<dbReference type="PANTHER" id="PTHR38009:SF1">
    <property type="entry name" value="CONSERVED HYPOTHETICAL PHAGE TAIL PROTEIN"/>
    <property type="match status" value="1"/>
</dbReference>
<sequence>MNRFRANTGHYDPVRGFNFEVVFSGRGKQIYRTGFQKVTGVKSTINFVEYKEGGNNGVPDKIPSDVNYEPITMTHGVTDSLEFPSAYASQFTRLGAGMHNTYTIDIYLKDRDNRTVVRHTRLLNAMITSFQEGDLDAQSSAVAINTIVVTFSGVDYLPV</sequence>
<dbReference type="RefSeq" id="YP_007005942.1">
    <property type="nucleotide sequence ID" value="NC_019515.1"/>
</dbReference>
<dbReference type="InterPro" id="IPR010667">
    <property type="entry name" value="Phage_T4_Gp19"/>
</dbReference>
<evidence type="ECO:0000313" key="1">
    <source>
        <dbReference type="EMBL" id="AEZ50538.1"/>
    </source>
</evidence>
<dbReference type="Proteomes" id="UP000006298">
    <property type="component" value="Segment"/>
</dbReference>
<dbReference type="GO" id="GO:0005198">
    <property type="term" value="F:structural molecule activity"/>
    <property type="evidence" value="ECO:0007669"/>
    <property type="project" value="InterPro"/>
</dbReference>
<dbReference type="InterPro" id="IPR011747">
    <property type="entry name" value="CHP02241"/>
</dbReference>
<protein>
    <submittedName>
        <fullName evidence="1">Putative tail tube protein 1</fullName>
    </submittedName>
</protein>
<dbReference type="GeneID" id="14011610"/>
<dbReference type="PANTHER" id="PTHR38009">
    <property type="entry name" value="CONSERVED HYPOTHETICAL PHAGE TAIL PROTEIN"/>
    <property type="match status" value="1"/>
</dbReference>
<gene>
    <name evidence="1" type="ORF">BCD7_0091</name>
</gene>
<dbReference type="Pfam" id="PF06841">
    <property type="entry name" value="Phage_T4_gp19"/>
    <property type="match status" value="1"/>
</dbReference>
<proteinExistence type="predicted"/>
<dbReference type="EMBL" id="JN712910">
    <property type="protein sequence ID" value="AEZ50538.1"/>
    <property type="molecule type" value="Genomic_DNA"/>
</dbReference>
<organism evidence="1 2">
    <name type="scientific">Bacillus phage BCD7</name>
    <dbReference type="NCBI Taxonomy" id="1136534"/>
    <lineage>
        <taxon>Viruses</taxon>
        <taxon>Duplodnaviria</taxon>
        <taxon>Heunggongvirae</taxon>
        <taxon>Uroviricota</taxon>
        <taxon>Caudoviricetes</taxon>
        <taxon>Becedseptimavirus</taxon>
        <taxon>Becedseptimavirus BCD7</taxon>
    </lineage>
</organism>
<reference evidence="1 2" key="1">
    <citation type="submission" date="2011-09" db="EMBL/GenBank/DDBJ databases">
        <title>Complete Genome Sequence of Bacillus cereus Bacteriophage BCD7.</title>
        <authorList>
            <person name="Lee J.-H."/>
            <person name="Shin H."/>
            <person name="Son B."/>
            <person name="Ryu S."/>
        </authorList>
    </citation>
    <scope>NUCLEOTIDE SEQUENCE [LARGE SCALE GENOMIC DNA]</scope>
</reference>
<evidence type="ECO:0000313" key="2">
    <source>
        <dbReference type="Proteomes" id="UP000006298"/>
    </source>
</evidence>
<name>J9PTZ5_9CAUD</name>
<keyword evidence="2" id="KW-1185">Reference proteome</keyword>
<dbReference type="KEGG" id="vg:14011610"/>
<accession>J9PTZ5</accession>
<dbReference type="NCBIfam" id="TIGR02241">
    <property type="entry name" value="conserved hypothetical phage tail region protein"/>
    <property type="match status" value="1"/>
</dbReference>